<dbReference type="GO" id="GO:0022857">
    <property type="term" value="F:transmembrane transporter activity"/>
    <property type="evidence" value="ECO:0007669"/>
    <property type="project" value="InterPro"/>
</dbReference>
<dbReference type="EMBL" id="JACHVS010000001">
    <property type="protein sequence ID" value="MBB2994673.1"/>
    <property type="molecule type" value="Genomic_DNA"/>
</dbReference>
<accession>A0A839QGD1</accession>
<dbReference type="AlphaFoldDB" id="A0A839QGD1"/>
<feature type="transmembrane region" description="Helical" evidence="1">
    <location>
        <begin position="175"/>
        <end position="197"/>
    </location>
</feature>
<evidence type="ECO:0000313" key="3">
    <source>
        <dbReference type="Proteomes" id="UP000523000"/>
    </source>
</evidence>
<reference evidence="2 3" key="1">
    <citation type="submission" date="2020-08" db="EMBL/GenBank/DDBJ databases">
        <title>Sequencing the genomes of 1000 actinobacteria strains.</title>
        <authorList>
            <person name="Klenk H.-P."/>
        </authorList>
    </citation>
    <scope>NUCLEOTIDE SEQUENCE [LARGE SCALE GENOMIC DNA]</scope>
    <source>
        <strain evidence="2 3">DSM 22826</strain>
    </source>
</reference>
<organism evidence="2 3">
    <name type="scientific">Paeniglutamicibacter cryotolerans</name>
    <dbReference type="NCBI Taxonomy" id="670079"/>
    <lineage>
        <taxon>Bacteria</taxon>
        <taxon>Bacillati</taxon>
        <taxon>Actinomycetota</taxon>
        <taxon>Actinomycetes</taxon>
        <taxon>Micrococcales</taxon>
        <taxon>Micrococcaceae</taxon>
        <taxon>Paeniglutamicibacter</taxon>
    </lineage>
</organism>
<evidence type="ECO:0000313" key="2">
    <source>
        <dbReference type="EMBL" id="MBB2994673.1"/>
    </source>
</evidence>
<dbReference type="Proteomes" id="UP000523000">
    <property type="component" value="Unassembled WGS sequence"/>
</dbReference>
<feature type="transmembrane region" description="Helical" evidence="1">
    <location>
        <begin position="203"/>
        <end position="220"/>
    </location>
</feature>
<keyword evidence="1" id="KW-1133">Transmembrane helix</keyword>
<name>A0A839QGD1_9MICC</name>
<keyword evidence="1" id="KW-0812">Transmembrane</keyword>
<dbReference type="InterPro" id="IPR011701">
    <property type="entry name" value="MFS"/>
</dbReference>
<dbReference type="InterPro" id="IPR036259">
    <property type="entry name" value="MFS_trans_sf"/>
</dbReference>
<evidence type="ECO:0000256" key="1">
    <source>
        <dbReference type="SAM" id="Phobius"/>
    </source>
</evidence>
<sequence length="239" mass="24944">MRSLGFNASRTALMTNAITLAQVIGSLLAANVLLRMGPRHAFTLASGLIVLGGLVSLTDAFPLIFFIRFVLVLGLSGALMVVLLSGIVARLLTGGALQVANGLNSVAFNAGLAVALTFGSQMAGNPAFAAVLAASLSLVLLLLWLIVARRGLKGPVSQGVAVDSSFTMRDGFRQWFNWVFALSSTGFLSYYIVAFTFMDPETIRWVVSAGVVGALSATLVSTRVPDVHKPTVVVVCGAA</sequence>
<feature type="transmembrane region" description="Helical" evidence="1">
    <location>
        <begin position="63"/>
        <end position="89"/>
    </location>
</feature>
<feature type="transmembrane region" description="Helical" evidence="1">
    <location>
        <begin position="127"/>
        <end position="147"/>
    </location>
</feature>
<keyword evidence="1" id="KW-0472">Membrane</keyword>
<protein>
    <submittedName>
        <fullName evidence="2">MFS family permease</fullName>
    </submittedName>
</protein>
<proteinExistence type="predicted"/>
<gene>
    <name evidence="2" type="ORF">E9229_000864</name>
</gene>
<dbReference type="Pfam" id="PF07690">
    <property type="entry name" value="MFS_1"/>
    <property type="match status" value="1"/>
</dbReference>
<comment type="caution">
    <text evidence="2">The sequence shown here is derived from an EMBL/GenBank/DDBJ whole genome shotgun (WGS) entry which is preliminary data.</text>
</comment>
<keyword evidence="3" id="KW-1185">Reference proteome</keyword>
<dbReference type="Gene3D" id="1.20.1250.20">
    <property type="entry name" value="MFS general substrate transporter like domains"/>
    <property type="match status" value="1"/>
</dbReference>
<feature type="transmembrane region" description="Helical" evidence="1">
    <location>
        <begin position="12"/>
        <end position="34"/>
    </location>
</feature>
<dbReference type="RefSeq" id="WP_183510022.1">
    <property type="nucleotide sequence ID" value="NZ_BAABGK010000023.1"/>
</dbReference>
<dbReference type="SUPFAM" id="SSF103473">
    <property type="entry name" value="MFS general substrate transporter"/>
    <property type="match status" value="1"/>
</dbReference>
<feature type="transmembrane region" description="Helical" evidence="1">
    <location>
        <begin position="41"/>
        <end position="57"/>
    </location>
</feature>